<dbReference type="Proteomes" id="UP000280296">
    <property type="component" value="Unassembled WGS sequence"/>
</dbReference>
<protein>
    <submittedName>
        <fullName evidence="2">Uncharacterized protein</fullName>
    </submittedName>
</protein>
<dbReference type="EMBL" id="RYZH01000049">
    <property type="protein sequence ID" value="RUL84386.1"/>
    <property type="molecule type" value="Genomic_DNA"/>
</dbReference>
<evidence type="ECO:0000256" key="1">
    <source>
        <dbReference type="SAM" id="MobiDB-lite"/>
    </source>
</evidence>
<feature type="compositionally biased region" description="Basic and acidic residues" evidence="1">
    <location>
        <begin position="1"/>
        <end position="12"/>
    </location>
</feature>
<gene>
    <name evidence="2" type="ORF">TsocGM_20450</name>
</gene>
<feature type="region of interest" description="Disordered" evidence="1">
    <location>
        <begin position="1"/>
        <end position="21"/>
    </location>
</feature>
<organism evidence="2 3">
    <name type="scientific">Tautonia sociabilis</name>
    <dbReference type="NCBI Taxonomy" id="2080755"/>
    <lineage>
        <taxon>Bacteria</taxon>
        <taxon>Pseudomonadati</taxon>
        <taxon>Planctomycetota</taxon>
        <taxon>Planctomycetia</taxon>
        <taxon>Isosphaerales</taxon>
        <taxon>Isosphaeraceae</taxon>
        <taxon>Tautonia</taxon>
    </lineage>
</organism>
<dbReference type="AlphaFoldDB" id="A0A432MF30"/>
<proteinExistence type="predicted"/>
<evidence type="ECO:0000313" key="3">
    <source>
        <dbReference type="Proteomes" id="UP000280296"/>
    </source>
</evidence>
<name>A0A432MF30_9BACT</name>
<sequence>MKPGDKKPRADQRPGQQILARSEFGREGKNGLIYISVMAIRDSRTGKSRFAVTIPNADRVVFPDDLGVLLQTFGWAMATLDMEMRRDSRAWSGCCDTVCRVEYCLRLE</sequence>
<accession>A0A432MF30</accession>
<keyword evidence="3" id="KW-1185">Reference proteome</keyword>
<reference evidence="2 3" key="2">
    <citation type="submission" date="2019-01" db="EMBL/GenBank/DDBJ databases">
        <title>Tautonia sociabilis, a novel thermotolerant planctomycete of Isosphaeraceae family, isolated from a 4000 m deep subterranean habitat.</title>
        <authorList>
            <person name="Kovaleva O.L."/>
            <person name="Elcheninov A.G."/>
            <person name="Van Heerden E."/>
            <person name="Toshchakov S.V."/>
            <person name="Novikov A."/>
            <person name="Bonch-Osmolovskaya E.A."/>
            <person name="Kublanov I.V."/>
        </authorList>
    </citation>
    <scope>NUCLEOTIDE SEQUENCE [LARGE SCALE GENOMIC DNA]</scope>
    <source>
        <strain evidence="2 3">GM2012</strain>
    </source>
</reference>
<evidence type="ECO:0000313" key="2">
    <source>
        <dbReference type="EMBL" id="RUL84386.1"/>
    </source>
</evidence>
<reference evidence="2 3" key="1">
    <citation type="submission" date="2018-12" db="EMBL/GenBank/DDBJ databases">
        <authorList>
            <person name="Toschakov S.V."/>
        </authorList>
    </citation>
    <scope>NUCLEOTIDE SEQUENCE [LARGE SCALE GENOMIC DNA]</scope>
    <source>
        <strain evidence="2 3">GM2012</strain>
    </source>
</reference>
<comment type="caution">
    <text evidence="2">The sequence shown here is derived from an EMBL/GenBank/DDBJ whole genome shotgun (WGS) entry which is preliminary data.</text>
</comment>
<dbReference type="RefSeq" id="WP_126727322.1">
    <property type="nucleotide sequence ID" value="NZ_RYZH01000049.1"/>
</dbReference>